<dbReference type="Pfam" id="PF12937">
    <property type="entry name" value="F-box-like"/>
    <property type="match status" value="1"/>
</dbReference>
<gene>
    <name evidence="2" type="ORF">MSAN_00243800</name>
</gene>
<accession>A0A8H7DLS4</accession>
<feature type="domain" description="F-box" evidence="1">
    <location>
        <begin position="18"/>
        <end position="59"/>
    </location>
</feature>
<name>A0A8H7DLS4_9AGAR</name>
<dbReference type="Proteomes" id="UP000623467">
    <property type="component" value="Unassembled WGS sequence"/>
</dbReference>
<dbReference type="AlphaFoldDB" id="A0A8H7DLS4"/>
<dbReference type="SUPFAM" id="SSF81383">
    <property type="entry name" value="F-box domain"/>
    <property type="match status" value="1"/>
</dbReference>
<comment type="caution">
    <text evidence="2">The sequence shown here is derived from an EMBL/GenBank/DDBJ whole genome shotgun (WGS) entry which is preliminary data.</text>
</comment>
<dbReference type="EMBL" id="JACAZH010000001">
    <property type="protein sequence ID" value="KAF7378192.1"/>
    <property type="molecule type" value="Genomic_DNA"/>
</dbReference>
<dbReference type="OrthoDB" id="3018405at2759"/>
<proteinExistence type="predicted"/>
<dbReference type="InterPro" id="IPR001810">
    <property type="entry name" value="F-box_dom"/>
</dbReference>
<protein>
    <recommendedName>
        <fullName evidence="1">F-box domain-containing protein</fullName>
    </recommendedName>
</protein>
<evidence type="ECO:0000313" key="3">
    <source>
        <dbReference type="Proteomes" id="UP000623467"/>
    </source>
</evidence>
<evidence type="ECO:0000313" key="2">
    <source>
        <dbReference type="EMBL" id="KAF7378192.1"/>
    </source>
</evidence>
<dbReference type="InterPro" id="IPR036047">
    <property type="entry name" value="F-box-like_dom_sf"/>
</dbReference>
<sequence length="359" mass="39776">MVLTRRAARELNSIVRWLPNEILSAVMSYSSKSDLLVLCRTSRLMHNIATRLLYHTVSLATGAQMEAFLRTMELIQCNTDSSPSLFDHVRQFVIKDQKCTANLSTRAVELLASVISQFRYLESLDLLLEKTIEFAEVLDQAYFKKSLGVAIHCSIAKSALLSESSSDDNPFDSPFQTILSPFFNAASIRSVLSTCVMSSRDDLEIQTALLLLTTTTELSTLAVAVQYNINVSAFLEAVTRHIPRIEVVVLRRGNLGATQISKEDILEIATSLEKLSHLRIFDLGINVGEEYDDLETIKIWSGACKSLFSIVLRTLIPAAAVIALIEIGRWKSLGVLERSMDKLCTSASESRITLAVPAL</sequence>
<keyword evidence="3" id="KW-1185">Reference proteome</keyword>
<evidence type="ECO:0000259" key="1">
    <source>
        <dbReference type="Pfam" id="PF12937"/>
    </source>
</evidence>
<reference evidence="2" key="1">
    <citation type="submission" date="2020-05" db="EMBL/GenBank/DDBJ databases">
        <title>Mycena genomes resolve the evolution of fungal bioluminescence.</title>
        <authorList>
            <person name="Tsai I.J."/>
        </authorList>
    </citation>
    <scope>NUCLEOTIDE SEQUENCE</scope>
    <source>
        <strain evidence="2">160909Yilan</strain>
    </source>
</reference>
<organism evidence="2 3">
    <name type="scientific">Mycena sanguinolenta</name>
    <dbReference type="NCBI Taxonomy" id="230812"/>
    <lineage>
        <taxon>Eukaryota</taxon>
        <taxon>Fungi</taxon>
        <taxon>Dikarya</taxon>
        <taxon>Basidiomycota</taxon>
        <taxon>Agaricomycotina</taxon>
        <taxon>Agaricomycetes</taxon>
        <taxon>Agaricomycetidae</taxon>
        <taxon>Agaricales</taxon>
        <taxon>Marasmiineae</taxon>
        <taxon>Mycenaceae</taxon>
        <taxon>Mycena</taxon>
    </lineage>
</organism>
<dbReference type="SUPFAM" id="SSF52047">
    <property type="entry name" value="RNI-like"/>
    <property type="match status" value="1"/>
</dbReference>